<evidence type="ECO:0000313" key="8">
    <source>
        <dbReference type="EMBL" id="PYC47964.1"/>
    </source>
</evidence>
<keyword evidence="6 8" id="KW-0012">Acyltransferase</keyword>
<evidence type="ECO:0000256" key="3">
    <source>
        <dbReference type="ARBA" id="ARBA00022519"/>
    </source>
</evidence>
<evidence type="ECO:0000256" key="1">
    <source>
        <dbReference type="ARBA" id="ARBA00004533"/>
    </source>
</evidence>
<dbReference type="GO" id="GO:0005886">
    <property type="term" value="C:plasma membrane"/>
    <property type="evidence" value="ECO:0007669"/>
    <property type="project" value="UniProtKB-SubCell"/>
</dbReference>
<dbReference type="AlphaFoldDB" id="A0A2V4MZG1"/>
<comment type="caution">
    <text evidence="8">The sequence shown here is derived from an EMBL/GenBank/DDBJ whole genome shotgun (WGS) entry which is preliminary data.</text>
</comment>
<organism evidence="8 9">
    <name type="scientific">Litorivita pollutaquae</name>
    <dbReference type="NCBI Taxonomy" id="2200892"/>
    <lineage>
        <taxon>Bacteria</taxon>
        <taxon>Pseudomonadati</taxon>
        <taxon>Pseudomonadota</taxon>
        <taxon>Alphaproteobacteria</taxon>
        <taxon>Rhodobacterales</taxon>
        <taxon>Paracoccaceae</taxon>
        <taxon>Litorivita</taxon>
    </lineage>
</organism>
<evidence type="ECO:0000256" key="4">
    <source>
        <dbReference type="ARBA" id="ARBA00022679"/>
    </source>
</evidence>
<dbReference type="EMBL" id="QFVT01000004">
    <property type="protein sequence ID" value="PYC47964.1"/>
    <property type="molecule type" value="Genomic_DNA"/>
</dbReference>
<protein>
    <submittedName>
        <fullName evidence="8">Lauroyl acyltransferase</fullName>
    </submittedName>
</protein>
<gene>
    <name evidence="8" type="ORF">DI396_07715</name>
</gene>
<feature type="transmembrane region" description="Helical" evidence="7">
    <location>
        <begin position="20"/>
        <end position="39"/>
    </location>
</feature>
<evidence type="ECO:0000256" key="5">
    <source>
        <dbReference type="ARBA" id="ARBA00023136"/>
    </source>
</evidence>
<keyword evidence="7" id="KW-1133">Transmembrane helix</keyword>
<evidence type="ECO:0000256" key="6">
    <source>
        <dbReference type="ARBA" id="ARBA00023315"/>
    </source>
</evidence>
<proteinExistence type="predicted"/>
<dbReference type="OrthoDB" id="9801955at2"/>
<sequence length="306" mass="34163">MTKNSDDRATPSVKQRLSVWGETAVGVVLIGVLELIRLLPYRWRIPFGGWFFARVFAPLAGYRKRIENNLRLTGIDLPSEDIARLVRAVPDNMGRAVLEMFSPRELHKVALQTPFSGPGVDAVEQARAKGQPVIFVSGHFGNYDVIRTGFAARGFPLGGLYRRMNNRVFNERYVAAISTAGSPLFERGRRGMTQMIKHLKDGGSLALLIDQHMGAGAPLSFFGQTAYTAVSAAQMALKYDALVIPCYAIRQADGMSFKVELEAPIAHTTAEDMTQALNDSLERRVRENMGQWLWMHRRWKGAKQPK</sequence>
<dbReference type="GO" id="GO:0009247">
    <property type="term" value="P:glycolipid biosynthetic process"/>
    <property type="evidence" value="ECO:0007669"/>
    <property type="project" value="UniProtKB-ARBA"/>
</dbReference>
<accession>A0A2V4MZG1</accession>
<keyword evidence="3" id="KW-0997">Cell inner membrane</keyword>
<keyword evidence="4 8" id="KW-0808">Transferase</keyword>
<dbReference type="Pfam" id="PF03279">
    <property type="entry name" value="Lip_A_acyltrans"/>
    <property type="match status" value="1"/>
</dbReference>
<dbReference type="RefSeq" id="WP_110795614.1">
    <property type="nucleotide sequence ID" value="NZ_KZ826483.1"/>
</dbReference>
<dbReference type="GO" id="GO:0016746">
    <property type="term" value="F:acyltransferase activity"/>
    <property type="evidence" value="ECO:0007669"/>
    <property type="project" value="UniProtKB-KW"/>
</dbReference>
<dbReference type="PANTHER" id="PTHR30606">
    <property type="entry name" value="LIPID A BIOSYNTHESIS LAUROYL ACYLTRANSFERASE"/>
    <property type="match status" value="1"/>
</dbReference>
<dbReference type="CDD" id="cd07984">
    <property type="entry name" value="LPLAT_LABLAT-like"/>
    <property type="match status" value="1"/>
</dbReference>
<dbReference type="InterPro" id="IPR004960">
    <property type="entry name" value="LipA_acyltrans"/>
</dbReference>
<evidence type="ECO:0000256" key="2">
    <source>
        <dbReference type="ARBA" id="ARBA00022475"/>
    </source>
</evidence>
<comment type="subcellular location">
    <subcellularLocation>
        <location evidence="1">Cell inner membrane</location>
    </subcellularLocation>
</comment>
<dbReference type="PANTHER" id="PTHR30606:SF10">
    <property type="entry name" value="PHOSPHATIDYLINOSITOL MANNOSIDE ACYLTRANSFERASE"/>
    <property type="match status" value="1"/>
</dbReference>
<keyword evidence="2" id="KW-1003">Cell membrane</keyword>
<dbReference type="Proteomes" id="UP000248012">
    <property type="component" value="Unassembled WGS sequence"/>
</dbReference>
<keyword evidence="9" id="KW-1185">Reference proteome</keyword>
<keyword evidence="7" id="KW-0812">Transmembrane</keyword>
<evidence type="ECO:0000313" key="9">
    <source>
        <dbReference type="Proteomes" id="UP000248012"/>
    </source>
</evidence>
<keyword evidence="5 7" id="KW-0472">Membrane</keyword>
<reference evidence="8 9" key="1">
    <citation type="submission" date="2018-05" db="EMBL/GenBank/DDBJ databases">
        <title>Oceanovita maritima gen. nov., sp. nov., a marine bacterium in the family Rhodobacteraceae isolated from surface seawater of Lundu port Xiamen, China.</title>
        <authorList>
            <person name="Hetharua B.H."/>
            <person name="Min D."/>
            <person name="Liao H."/>
            <person name="Tian Y."/>
        </authorList>
    </citation>
    <scope>NUCLEOTIDE SEQUENCE [LARGE SCALE GENOMIC DNA]</scope>
    <source>
        <strain evidence="8 9">FSX-11</strain>
    </source>
</reference>
<evidence type="ECO:0000256" key="7">
    <source>
        <dbReference type="SAM" id="Phobius"/>
    </source>
</evidence>
<dbReference type="PIRSF" id="PIRSF026649">
    <property type="entry name" value="MsbB"/>
    <property type="match status" value="1"/>
</dbReference>
<name>A0A2V4MZG1_9RHOB</name>